<reference evidence="3 4" key="1">
    <citation type="journal article" date="2019" name="Sci. Rep.">
        <title>Orb-weaving spider Araneus ventricosus genome elucidates the spidroin gene catalogue.</title>
        <authorList>
            <person name="Kono N."/>
            <person name="Nakamura H."/>
            <person name="Ohtoshi R."/>
            <person name="Moran D.A.P."/>
            <person name="Shinohara A."/>
            <person name="Yoshida Y."/>
            <person name="Fujiwara M."/>
            <person name="Mori M."/>
            <person name="Tomita M."/>
            <person name="Arakawa K."/>
        </authorList>
    </citation>
    <scope>NUCLEOTIDE SEQUENCE [LARGE SCALE GENOMIC DNA]</scope>
</reference>
<sequence length="204" mass="23857">MEDQVKMLNKKLEKYKKRNQRLNDESKKKPEDMTPKSKTQYYSRHSNKFSQVIKKKLMFGEVVSEDLTSSYKILTSDKTKQIYHMILSGKILKKYKLLAASKEILKYKRILMIVKDSQASTPDLESEPIIVGTWVAVVYDENWFPGLIEEIIDDNLKINFMLRSASRFYWPNIPDIQLVPKDGILCLIKSPPSPITSRYFIIDN</sequence>
<evidence type="ECO:0000256" key="1">
    <source>
        <dbReference type="SAM" id="MobiDB-lite"/>
    </source>
</evidence>
<dbReference type="Proteomes" id="UP000499080">
    <property type="component" value="Unassembled WGS sequence"/>
</dbReference>
<dbReference type="EMBL" id="BGPR01011675">
    <property type="protein sequence ID" value="GBN52439.1"/>
    <property type="molecule type" value="Genomic_DNA"/>
</dbReference>
<evidence type="ECO:0000313" key="3">
    <source>
        <dbReference type="EMBL" id="GBN82429.1"/>
    </source>
</evidence>
<comment type="caution">
    <text evidence="3">The sequence shown here is derived from an EMBL/GenBank/DDBJ whole genome shotgun (WGS) entry which is preliminary data.</text>
</comment>
<gene>
    <name evidence="3" type="ORF">AVEN_103990_1</name>
    <name evidence="2" type="ORF">AVEN_66382_1</name>
</gene>
<accession>A0A4Y2S4Z8</accession>
<proteinExistence type="predicted"/>
<keyword evidence="4" id="KW-1185">Reference proteome</keyword>
<dbReference type="OrthoDB" id="6629409at2759"/>
<protein>
    <submittedName>
        <fullName evidence="3">Uncharacterized protein</fullName>
    </submittedName>
</protein>
<feature type="compositionally biased region" description="Basic and acidic residues" evidence="1">
    <location>
        <begin position="21"/>
        <end position="35"/>
    </location>
</feature>
<dbReference type="AlphaFoldDB" id="A0A4Y2S4Z8"/>
<evidence type="ECO:0000313" key="2">
    <source>
        <dbReference type="EMBL" id="GBN52439.1"/>
    </source>
</evidence>
<evidence type="ECO:0000313" key="4">
    <source>
        <dbReference type="Proteomes" id="UP000499080"/>
    </source>
</evidence>
<dbReference type="EMBL" id="BGPR01019613">
    <property type="protein sequence ID" value="GBN82429.1"/>
    <property type="molecule type" value="Genomic_DNA"/>
</dbReference>
<organism evidence="3 4">
    <name type="scientific">Araneus ventricosus</name>
    <name type="common">Orbweaver spider</name>
    <name type="synonym">Epeira ventricosa</name>
    <dbReference type="NCBI Taxonomy" id="182803"/>
    <lineage>
        <taxon>Eukaryota</taxon>
        <taxon>Metazoa</taxon>
        <taxon>Ecdysozoa</taxon>
        <taxon>Arthropoda</taxon>
        <taxon>Chelicerata</taxon>
        <taxon>Arachnida</taxon>
        <taxon>Araneae</taxon>
        <taxon>Araneomorphae</taxon>
        <taxon>Entelegynae</taxon>
        <taxon>Araneoidea</taxon>
        <taxon>Araneidae</taxon>
        <taxon>Araneus</taxon>
    </lineage>
</organism>
<feature type="region of interest" description="Disordered" evidence="1">
    <location>
        <begin position="13"/>
        <end position="40"/>
    </location>
</feature>
<name>A0A4Y2S4Z8_ARAVE</name>